<dbReference type="InterPro" id="IPR025132">
    <property type="entry name" value="DUF4058"/>
</dbReference>
<evidence type="ECO:0000313" key="2">
    <source>
        <dbReference type="Proteomes" id="UP000178951"/>
    </source>
</evidence>
<protein>
    <recommendedName>
        <fullName evidence="3">DUF4058 domain-containing protein</fullName>
    </recommendedName>
</protein>
<dbReference type="AlphaFoldDB" id="A0A1F4TMP4"/>
<evidence type="ECO:0000313" key="1">
    <source>
        <dbReference type="EMBL" id="OGC33790.1"/>
    </source>
</evidence>
<sequence length="233" mass="26257">MDPYIERPEIWPDFHDSLIAAIRGALQPLLRPRYAAVTQDRLYDVEAERPIRPDVSVVRTSARGPSGSEAAVLEADAPAVFELSREEIRQPLIHIVEPAAGNRLVTAIEVLSPDNKTPGPGRTSYLKKRDELWDAGVNLVEIDLLRAGELTVRIAAPQLETLRPWRYLAAVTRRSPPRQEIYAVPLERRLPRIAIPLAEPDQDVTLDLQAPFTRCWNDQPLHHGQRIDAVRKS</sequence>
<dbReference type="EMBL" id="MEUF01000054">
    <property type="protein sequence ID" value="OGC33790.1"/>
    <property type="molecule type" value="Genomic_DNA"/>
</dbReference>
<comment type="caution">
    <text evidence="1">The sequence shown here is derived from an EMBL/GenBank/DDBJ whole genome shotgun (WGS) entry which is preliminary data.</text>
</comment>
<name>A0A1F4TMP4_UNCSA</name>
<organism evidence="1 2">
    <name type="scientific">candidate division WOR-1 bacterium RIFOXYB2_FULL_48_7</name>
    <dbReference type="NCBI Taxonomy" id="1802583"/>
    <lineage>
        <taxon>Bacteria</taxon>
        <taxon>Bacillati</taxon>
        <taxon>Saganbacteria</taxon>
    </lineage>
</organism>
<reference evidence="1 2" key="1">
    <citation type="journal article" date="2016" name="Nat. Commun.">
        <title>Thousands of microbial genomes shed light on interconnected biogeochemical processes in an aquifer system.</title>
        <authorList>
            <person name="Anantharaman K."/>
            <person name="Brown C.T."/>
            <person name="Hug L.A."/>
            <person name="Sharon I."/>
            <person name="Castelle C.J."/>
            <person name="Probst A.J."/>
            <person name="Thomas B.C."/>
            <person name="Singh A."/>
            <person name="Wilkins M.J."/>
            <person name="Karaoz U."/>
            <person name="Brodie E.L."/>
            <person name="Williams K.H."/>
            <person name="Hubbard S.S."/>
            <person name="Banfield J.F."/>
        </authorList>
    </citation>
    <scope>NUCLEOTIDE SEQUENCE [LARGE SCALE GENOMIC DNA]</scope>
</reference>
<dbReference type="Pfam" id="PF13267">
    <property type="entry name" value="DUF4058"/>
    <property type="match status" value="1"/>
</dbReference>
<dbReference type="Proteomes" id="UP000178951">
    <property type="component" value="Unassembled WGS sequence"/>
</dbReference>
<evidence type="ECO:0008006" key="3">
    <source>
        <dbReference type="Google" id="ProtNLM"/>
    </source>
</evidence>
<dbReference type="STRING" id="1802583.A2311_02000"/>
<accession>A0A1F4TMP4</accession>
<proteinExistence type="predicted"/>
<gene>
    <name evidence="1" type="ORF">A2311_02000</name>
</gene>